<dbReference type="PANTHER" id="PTHR18896">
    <property type="entry name" value="PHOSPHOLIPASE D"/>
    <property type="match status" value="1"/>
</dbReference>
<comment type="catalytic activity">
    <reaction evidence="1">
        <text>a 1,2-diacyl-sn-glycero-3-phosphocholine + H2O = a 1,2-diacyl-sn-glycero-3-phosphate + choline + H(+)</text>
        <dbReference type="Rhea" id="RHEA:14445"/>
        <dbReference type="ChEBI" id="CHEBI:15354"/>
        <dbReference type="ChEBI" id="CHEBI:15377"/>
        <dbReference type="ChEBI" id="CHEBI:15378"/>
        <dbReference type="ChEBI" id="CHEBI:57643"/>
        <dbReference type="ChEBI" id="CHEBI:58608"/>
        <dbReference type="EC" id="3.1.4.4"/>
    </reaction>
</comment>
<keyword evidence="8" id="KW-0443">Lipid metabolism</keyword>
<dbReference type="InterPro" id="IPR001736">
    <property type="entry name" value="PLipase_D/transphosphatidylase"/>
</dbReference>
<dbReference type="InterPro" id="IPR024632">
    <property type="entry name" value="PLipase_D_C"/>
</dbReference>
<evidence type="ECO:0000256" key="5">
    <source>
        <dbReference type="ARBA" id="ARBA00022801"/>
    </source>
</evidence>
<name>A0A2G9G928_9LAMI</name>
<evidence type="ECO:0000256" key="6">
    <source>
        <dbReference type="ARBA" id="ARBA00022837"/>
    </source>
</evidence>
<dbReference type="Pfam" id="PF00614">
    <property type="entry name" value="PLDc"/>
    <property type="match status" value="1"/>
</dbReference>
<protein>
    <recommendedName>
        <fullName evidence="2">phospholipase D</fullName>
        <ecNumber evidence="2">3.1.4.4</ecNumber>
    </recommendedName>
</protein>
<keyword evidence="11" id="KW-1185">Reference proteome</keyword>
<dbReference type="OrthoDB" id="14911at2759"/>
<evidence type="ECO:0000313" key="10">
    <source>
        <dbReference type="EMBL" id="PIN01722.1"/>
    </source>
</evidence>
<feature type="domain" description="PLD phosphodiesterase" evidence="9">
    <location>
        <begin position="85"/>
        <end position="112"/>
    </location>
</feature>
<evidence type="ECO:0000256" key="1">
    <source>
        <dbReference type="ARBA" id="ARBA00000798"/>
    </source>
</evidence>
<dbReference type="SUPFAM" id="SSF56024">
    <property type="entry name" value="Phospholipase D/nuclease"/>
    <property type="match status" value="1"/>
</dbReference>
<dbReference type="STRING" id="429701.A0A2G9G928"/>
<accession>A0A2G9G928</accession>
<dbReference type="GO" id="GO:0005886">
    <property type="term" value="C:plasma membrane"/>
    <property type="evidence" value="ECO:0007669"/>
    <property type="project" value="TreeGrafter"/>
</dbReference>
<dbReference type="Pfam" id="PF12357">
    <property type="entry name" value="PLD_C"/>
    <property type="match status" value="1"/>
</dbReference>
<dbReference type="PROSITE" id="PS50035">
    <property type="entry name" value="PLD"/>
    <property type="match status" value="1"/>
</dbReference>
<comment type="caution">
    <text evidence="10">The sequence shown here is derived from an EMBL/GenBank/DDBJ whole genome shotgun (WGS) entry which is preliminary data.</text>
</comment>
<dbReference type="EC" id="3.1.4.4" evidence="2"/>
<dbReference type="GO" id="GO:0046872">
    <property type="term" value="F:metal ion binding"/>
    <property type="evidence" value="ECO:0007669"/>
    <property type="project" value="UniProtKB-KW"/>
</dbReference>
<reference evidence="11" key="1">
    <citation type="journal article" date="2018" name="Gigascience">
        <title>Genome assembly of the Pink Ipe (Handroanthus impetiginosus, Bignoniaceae), a highly valued, ecologically keystone Neotropical timber forest tree.</title>
        <authorList>
            <person name="Silva-Junior O.B."/>
            <person name="Grattapaglia D."/>
            <person name="Novaes E."/>
            <person name="Collevatti R.G."/>
        </authorList>
    </citation>
    <scope>NUCLEOTIDE SEQUENCE [LARGE SCALE GENOMIC DNA]</scope>
    <source>
        <strain evidence="11">cv. UFG-1</strain>
    </source>
</reference>
<keyword evidence="4" id="KW-0677">Repeat</keyword>
<dbReference type="InterPro" id="IPR015679">
    <property type="entry name" value="PLipase_D_fam"/>
</dbReference>
<evidence type="ECO:0000259" key="9">
    <source>
        <dbReference type="PROSITE" id="PS50035"/>
    </source>
</evidence>
<dbReference type="AlphaFoldDB" id="A0A2G9G928"/>
<proteinExistence type="predicted"/>
<dbReference type="EMBL" id="NKXS01006289">
    <property type="protein sequence ID" value="PIN01722.1"/>
    <property type="molecule type" value="Genomic_DNA"/>
</dbReference>
<evidence type="ECO:0000256" key="4">
    <source>
        <dbReference type="ARBA" id="ARBA00022737"/>
    </source>
</evidence>
<sequence>MWPEGVPNSASVQEILYWQGQTMQMMYEIISQELKSAKIKNAHPTDYLNFYCLGNREEHEEEPNANCQSSSTGNTESASQKSGRFMIYVHAKGMIVDDEYVILGSANINQRSMAGSRDTEIAMGAYQPHYTWAKIKEHPHGQVYGYRISLWAEHLGKIEKCFKNPENMDCVKYVNGVAEDNWERYTAERFTPLQGHILKYPVKIDCDGKVKSLPGYETFPDVGGKVLGAPTNLPDALTT</sequence>
<evidence type="ECO:0000256" key="3">
    <source>
        <dbReference type="ARBA" id="ARBA00022723"/>
    </source>
</evidence>
<evidence type="ECO:0000313" key="11">
    <source>
        <dbReference type="Proteomes" id="UP000231279"/>
    </source>
</evidence>
<evidence type="ECO:0000256" key="8">
    <source>
        <dbReference type="ARBA" id="ARBA00023098"/>
    </source>
</evidence>
<dbReference type="Proteomes" id="UP000231279">
    <property type="component" value="Unassembled WGS sequence"/>
</dbReference>
<dbReference type="PANTHER" id="PTHR18896:SF60">
    <property type="entry name" value="PHOSPHOLIPASE D"/>
    <property type="match status" value="1"/>
</dbReference>
<evidence type="ECO:0000256" key="7">
    <source>
        <dbReference type="ARBA" id="ARBA00022963"/>
    </source>
</evidence>
<keyword evidence="3" id="KW-0479">Metal-binding</keyword>
<evidence type="ECO:0000256" key="2">
    <source>
        <dbReference type="ARBA" id="ARBA00012027"/>
    </source>
</evidence>
<dbReference type="GO" id="GO:0004630">
    <property type="term" value="F:phospholipase D activity"/>
    <property type="evidence" value="ECO:0007669"/>
    <property type="project" value="UniProtKB-EC"/>
</dbReference>
<keyword evidence="5 10" id="KW-0378">Hydrolase</keyword>
<gene>
    <name evidence="10" type="ORF">CDL12_25769</name>
</gene>
<keyword evidence="6" id="KW-0106">Calcium</keyword>
<keyword evidence="7" id="KW-0442">Lipid degradation</keyword>
<dbReference type="GO" id="GO:0009395">
    <property type="term" value="P:phospholipid catabolic process"/>
    <property type="evidence" value="ECO:0007669"/>
    <property type="project" value="TreeGrafter"/>
</dbReference>
<organism evidence="10 11">
    <name type="scientific">Handroanthus impetiginosus</name>
    <dbReference type="NCBI Taxonomy" id="429701"/>
    <lineage>
        <taxon>Eukaryota</taxon>
        <taxon>Viridiplantae</taxon>
        <taxon>Streptophyta</taxon>
        <taxon>Embryophyta</taxon>
        <taxon>Tracheophyta</taxon>
        <taxon>Spermatophyta</taxon>
        <taxon>Magnoliopsida</taxon>
        <taxon>eudicotyledons</taxon>
        <taxon>Gunneridae</taxon>
        <taxon>Pentapetalae</taxon>
        <taxon>asterids</taxon>
        <taxon>lamiids</taxon>
        <taxon>Lamiales</taxon>
        <taxon>Bignoniaceae</taxon>
        <taxon>Crescentiina</taxon>
        <taxon>Tabebuia alliance</taxon>
        <taxon>Handroanthus</taxon>
    </lineage>
</organism>
<dbReference type="Gene3D" id="3.30.870.10">
    <property type="entry name" value="Endonuclease Chain A"/>
    <property type="match status" value="1"/>
</dbReference>
<dbReference type="SMART" id="SM00155">
    <property type="entry name" value="PLDc"/>
    <property type="match status" value="1"/>
</dbReference>